<name>A0A5B8VKZ4_9BACT</name>
<dbReference type="Proteomes" id="UP000321291">
    <property type="component" value="Chromosome"/>
</dbReference>
<dbReference type="Gene3D" id="3.90.550.20">
    <property type="match status" value="1"/>
</dbReference>
<evidence type="ECO:0000313" key="1">
    <source>
        <dbReference type="EMBL" id="QEC72180.1"/>
    </source>
</evidence>
<dbReference type="EMBL" id="CP042434">
    <property type="protein sequence ID" value="QEC72180.1"/>
    <property type="molecule type" value="Genomic_DNA"/>
</dbReference>
<accession>A0A5B8VKZ4</accession>
<dbReference type="PANTHER" id="PTHR46830">
    <property type="entry name" value="TRANSFERASE, PUTATIVE-RELATED"/>
    <property type="match status" value="1"/>
</dbReference>
<reference evidence="1 2" key="1">
    <citation type="journal article" date="2017" name="Int. J. Syst. Evol. Microbiol.">
        <title>Arachidicoccus ginsenosidivorans sp. nov., with ginsenoside-converting activity isolated from ginseng cultivating soil.</title>
        <authorList>
            <person name="Siddiqi M.Z."/>
            <person name="Aslam Z."/>
            <person name="Im W.T."/>
        </authorList>
    </citation>
    <scope>NUCLEOTIDE SEQUENCE [LARGE SCALE GENOMIC DNA]</scope>
    <source>
        <strain evidence="1 2">Gsoil 809</strain>
    </source>
</reference>
<dbReference type="KEGG" id="agi:FSB73_11355"/>
<dbReference type="InterPro" id="IPR029044">
    <property type="entry name" value="Nucleotide-diphossugar_trans"/>
</dbReference>
<protein>
    <recommendedName>
        <fullName evidence="3">Glycosyl transferase</fullName>
    </recommendedName>
</protein>
<sequence length="255" mass="30327">MAPNIIHFIFGLEKDFGNKPFSIIHYLAIKSAKVINNPDNIFFYYKYLPNGYWWDRIIKENMVNLVKIDVPNSIFGNKLYHYAHKSDVLRLLILIEYGGNYLDIDTICIKALKPFYFNSCNLAAEVNSGINYGLCNAVIIAEKDSLFLKYWLSTYKYFRSKGQDCYWGEHSIIIPYKISKMFPKLIRVLPSWYFFYPSYSDKDLISLFKYKVPITNSFIIHLWENLSYEKYLRFLDEDEIKKIDTTYNLVVRQYL</sequence>
<evidence type="ECO:0008006" key="3">
    <source>
        <dbReference type="Google" id="ProtNLM"/>
    </source>
</evidence>
<dbReference type="SUPFAM" id="SSF53448">
    <property type="entry name" value="Nucleotide-diphospho-sugar transferases"/>
    <property type="match status" value="1"/>
</dbReference>
<dbReference type="AlphaFoldDB" id="A0A5B8VKZ4"/>
<dbReference type="OrthoDB" id="9802987at2"/>
<keyword evidence="2" id="KW-1185">Reference proteome</keyword>
<dbReference type="PANTHER" id="PTHR46830:SF2">
    <property type="entry name" value="ALPHA-1,4-N-ACETYLGLUCOSAMINYLTRANSFERASE"/>
    <property type="match status" value="1"/>
</dbReference>
<proteinExistence type="predicted"/>
<dbReference type="RefSeq" id="WP_146782043.1">
    <property type="nucleotide sequence ID" value="NZ_CP042434.1"/>
</dbReference>
<gene>
    <name evidence="1" type="ORF">FSB73_11355</name>
</gene>
<evidence type="ECO:0000313" key="2">
    <source>
        <dbReference type="Proteomes" id="UP000321291"/>
    </source>
</evidence>
<dbReference type="InterPro" id="IPR007577">
    <property type="entry name" value="GlycoTrfase_DXD_sugar-bd_CS"/>
</dbReference>
<dbReference type="Pfam" id="PF04488">
    <property type="entry name" value="Gly_transf_sug"/>
    <property type="match status" value="1"/>
</dbReference>
<organism evidence="1 2">
    <name type="scientific">Arachidicoccus ginsenosidivorans</name>
    <dbReference type="NCBI Taxonomy" id="496057"/>
    <lineage>
        <taxon>Bacteria</taxon>
        <taxon>Pseudomonadati</taxon>
        <taxon>Bacteroidota</taxon>
        <taxon>Chitinophagia</taxon>
        <taxon>Chitinophagales</taxon>
        <taxon>Chitinophagaceae</taxon>
        <taxon>Arachidicoccus</taxon>
    </lineage>
</organism>